<reference evidence="2" key="3">
    <citation type="submission" date="2018-07" db="EMBL/GenBank/DDBJ databases">
        <title>WGS assembly of Glycine max.</title>
        <authorList>
            <person name="Schmutz J."/>
            <person name="Cannon S."/>
            <person name="Schlueter J."/>
            <person name="Ma J."/>
            <person name="Mitros T."/>
            <person name="Nelson W."/>
            <person name="Hyten D."/>
            <person name="Song Q."/>
            <person name="Thelen J."/>
            <person name="Cheng J."/>
            <person name="Xu D."/>
            <person name="Hellsten U."/>
            <person name="May G."/>
            <person name="Yu Y."/>
            <person name="Sakurai T."/>
            <person name="Umezawa T."/>
            <person name="Bhattacharyya M."/>
            <person name="Sandhu D."/>
            <person name="Valliyodan B."/>
            <person name="Lindquist E."/>
            <person name="Peto M."/>
            <person name="Grant D."/>
            <person name="Shu S."/>
            <person name="Goodstein D."/>
            <person name="Barry K."/>
            <person name="Futrell-Griggs M."/>
            <person name="Abernathy B."/>
            <person name="Du J."/>
            <person name="Tian Z."/>
            <person name="Zhu L."/>
            <person name="Gill N."/>
            <person name="Joshi T."/>
            <person name="Libault M."/>
            <person name="Sethuraman A."/>
            <person name="Zhang X."/>
            <person name="Shinozaki K."/>
            <person name="Nguyen H."/>
            <person name="Wing R."/>
            <person name="Cregan P."/>
            <person name="Specht J."/>
            <person name="Grimwood J."/>
            <person name="Rokhsar D."/>
            <person name="Stacey G."/>
            <person name="Shoemaker R."/>
            <person name="Jackson S."/>
        </authorList>
    </citation>
    <scope>NUCLEOTIDE SEQUENCE</scope>
    <source>
        <tissue evidence="2">Callus</tissue>
    </source>
</reference>
<reference evidence="2 3" key="1">
    <citation type="journal article" date="2010" name="Nature">
        <title>Genome sequence of the palaeopolyploid soybean.</title>
        <authorList>
            <person name="Schmutz J."/>
            <person name="Cannon S.B."/>
            <person name="Schlueter J."/>
            <person name="Ma J."/>
            <person name="Mitros T."/>
            <person name="Nelson W."/>
            <person name="Hyten D.L."/>
            <person name="Song Q."/>
            <person name="Thelen J.J."/>
            <person name="Cheng J."/>
            <person name="Xu D."/>
            <person name="Hellsten U."/>
            <person name="May G.D."/>
            <person name="Yu Y."/>
            <person name="Sakurai T."/>
            <person name="Umezawa T."/>
            <person name="Bhattacharyya M.K."/>
            <person name="Sandhu D."/>
            <person name="Valliyodan B."/>
            <person name="Lindquist E."/>
            <person name="Peto M."/>
            <person name="Grant D."/>
            <person name="Shu S."/>
            <person name="Goodstein D."/>
            <person name="Barry K."/>
            <person name="Futrell-Griggs M."/>
            <person name="Abernathy B."/>
            <person name="Du J."/>
            <person name="Tian Z."/>
            <person name="Zhu L."/>
            <person name="Gill N."/>
            <person name="Joshi T."/>
            <person name="Libault M."/>
            <person name="Sethuraman A."/>
            <person name="Zhang X.-C."/>
            <person name="Shinozaki K."/>
            <person name="Nguyen H.T."/>
            <person name="Wing R.A."/>
            <person name="Cregan P."/>
            <person name="Specht J."/>
            <person name="Grimwood J."/>
            <person name="Rokhsar D."/>
            <person name="Stacey G."/>
            <person name="Shoemaker R.C."/>
            <person name="Jackson S.A."/>
        </authorList>
    </citation>
    <scope>NUCLEOTIDE SEQUENCE</scope>
    <source>
        <strain evidence="3">cv. Williams 82</strain>
        <tissue evidence="2">Callus</tissue>
    </source>
</reference>
<dbReference type="EnsemblPlants" id="KRH72038">
    <property type="protein sequence ID" value="KRH72038"/>
    <property type="gene ID" value="GLYMA_02G187000"/>
</dbReference>
<reference evidence="3" key="2">
    <citation type="submission" date="2018-02" db="UniProtKB">
        <authorList>
            <consortium name="EnsemblPlants"/>
        </authorList>
    </citation>
    <scope>IDENTIFICATION</scope>
    <source>
        <strain evidence="3">Williams 82</strain>
    </source>
</reference>
<gene>
    <name evidence="2" type="ORF">GLYMA_02G187000</name>
</gene>
<sequence length="107" mass="12388">MKQPHHQRGREHDIYDRDDDEAATNGITTTGGDDGGTYDDSWHDGTYLSFSFLLFYSHAQNPNRFPCTQNPTYSVLELDSWWKIINLIFNGEGRATNNFLYFFMVSP</sequence>
<evidence type="ECO:0000313" key="4">
    <source>
        <dbReference type="Proteomes" id="UP000008827"/>
    </source>
</evidence>
<keyword evidence="4" id="KW-1185">Reference proteome</keyword>
<dbReference type="AlphaFoldDB" id="A0A0R0KYM3"/>
<evidence type="ECO:0000313" key="3">
    <source>
        <dbReference type="EnsemblPlants" id="KRH72038"/>
    </source>
</evidence>
<dbReference type="Proteomes" id="UP000008827">
    <property type="component" value="Chromosome 2"/>
</dbReference>
<evidence type="ECO:0000256" key="1">
    <source>
        <dbReference type="SAM" id="MobiDB-lite"/>
    </source>
</evidence>
<evidence type="ECO:0000313" key="2">
    <source>
        <dbReference type="EMBL" id="KRH72038.1"/>
    </source>
</evidence>
<dbReference type="InParanoid" id="A0A0R0KYM3"/>
<name>A0A0R0KYM3_SOYBN</name>
<accession>A0A0R0KYM3</accession>
<feature type="region of interest" description="Disordered" evidence="1">
    <location>
        <begin position="1"/>
        <end position="37"/>
    </location>
</feature>
<organism evidence="2">
    <name type="scientific">Glycine max</name>
    <name type="common">Soybean</name>
    <name type="synonym">Glycine hispida</name>
    <dbReference type="NCBI Taxonomy" id="3847"/>
    <lineage>
        <taxon>Eukaryota</taxon>
        <taxon>Viridiplantae</taxon>
        <taxon>Streptophyta</taxon>
        <taxon>Embryophyta</taxon>
        <taxon>Tracheophyta</taxon>
        <taxon>Spermatophyta</taxon>
        <taxon>Magnoliopsida</taxon>
        <taxon>eudicotyledons</taxon>
        <taxon>Gunneridae</taxon>
        <taxon>Pentapetalae</taxon>
        <taxon>rosids</taxon>
        <taxon>fabids</taxon>
        <taxon>Fabales</taxon>
        <taxon>Fabaceae</taxon>
        <taxon>Papilionoideae</taxon>
        <taxon>50 kb inversion clade</taxon>
        <taxon>NPAAA clade</taxon>
        <taxon>indigoferoid/millettioid clade</taxon>
        <taxon>Phaseoleae</taxon>
        <taxon>Glycine</taxon>
        <taxon>Glycine subgen. Soja</taxon>
    </lineage>
</organism>
<proteinExistence type="predicted"/>
<protein>
    <submittedName>
        <fullName evidence="2 3">Uncharacterized protein</fullName>
    </submittedName>
</protein>
<dbReference type="EMBL" id="CM000835">
    <property type="protein sequence ID" value="KRH72038.1"/>
    <property type="molecule type" value="Genomic_DNA"/>
</dbReference>
<dbReference type="Gramene" id="KRH72038">
    <property type="protein sequence ID" value="KRH72038"/>
    <property type="gene ID" value="GLYMA_02G187000"/>
</dbReference>